<evidence type="ECO:0000256" key="3">
    <source>
        <dbReference type="ARBA" id="ARBA00022803"/>
    </source>
</evidence>
<keyword evidence="11" id="KW-1185">Reference proteome</keyword>
<dbReference type="EMBL" id="JADGJQ010000044">
    <property type="protein sequence ID" value="KAJ3176108.1"/>
    <property type="molecule type" value="Genomic_DNA"/>
</dbReference>
<dbReference type="PANTHER" id="PTHR14699:SF0">
    <property type="entry name" value="TETRATRICOPEPTIDE REPEAT PROTEIN 21 HOMOLOG"/>
    <property type="match status" value="1"/>
</dbReference>
<sequence>MSAQEDLATVSYYCRRGLYRHVHDFCDSRLKRRVGDPALLFWKATTLTLDGRPGEALRALEPLQDKRDLTLAAIAAMIHAHQQSRHVDAEAVQELEAKLAIANESSGLSTQSLILAGMFHHFLGSADDARTCVKRALEAQPESNEALGLMGWIDLASPKDPISSKASVWFDRALEHTPKDTDATMGRLQCLRKSRRQLTAALDLTSQMIAHHASFAPAYIERMYVLLELSAWDQAIEAANRLIGMVSESIDASIMLVLHQLAREGNSEQATAYLATLIQRLEHVEPRNASFSYFIARSFIRLSGKNAKILNECAKLLERAVSIEPNASRFKNEMGYLHLLLDNVPRAKEYYQEAATLDPQNVGALQGLIRCQLCASQFDAAEEQIELFNEFQMGVGTSADIQYLASLVAWYKHGDAAARIKLLSEAAQAQVALLQTRTISLDYFAQVNPVFLMEIVKDISEHCPAEPKRDGEDVNELVKVMLNILEPTCKVISGSTDALYYLAKAKFLTGDKVVAQAVVKNCLKLDNTYAKGYLLLCQIYISNGQEQQAGQVLETGLSYNFEVRNIPLYLLLRARIAKAQGQIKEALDALQSAMQLPGMKETLNELKRAPKIARTDFMPTVLERMSIYLETVDTHAKLKNIKEADRVMKEANKIFAGTPEEDRLVLANAEFAIEREDVDIALNLLATVGADQPHYVDAKKRMADVYLKHKNDKKAYARCYSELVERNPTVESCLLLGDAYMNLQEPEKAIAIYESAMDSSAEAGVLASKIGKALVRTHHYARAVSYYESALSSNGDSLTIGTTLRYDLAELYYKLGRHDDAESLLVETIDHQDTDDIVELQMDVKCHTLLAKSYKSRNKSAEAKAALLKARELQQHLLSRESVASDNRDVRIQLAKINHALGELMSSELKDPDGAVMHYGEAVEQDPADFKSTLALCGIYMQKNDLTSAQQQCASMLRLDPENEGALTLMAEIMALKNSYTEAVEFFRQMLDKCPTHYVALSRLIETMRRSGGLENVPRYLTAAENSSFKVHLHPGFHFCKGLYFRYTNSPNEALKEFNFCRKDTEWGERALNHMIEIFLNPDNETLGGEALDNTTDESSAAGARKGESELLAVLTADKLLKELPLSPKSLQTQVLECHALLATKQKTEIERALNRFMEILNVERDHVPALLGMAISHMLLKQPPRARNQLKRIAKMEWNSALADEFERSWILLADIYIQGGKFDLATELLKMCLARNQSCAKASEYLGFIMEKEGSYGDAATHYEKAWRLDREANPVMGYKLAFNYLKAKKYVEAIDICHKVLQMYPEYPKIRAEILIKARTNLRCP</sequence>
<protein>
    <submittedName>
        <fullName evidence="10">Tetratricopeptide repeat protein 21B</fullName>
    </submittedName>
</protein>
<comment type="caution">
    <text evidence="10">The sequence shown here is derived from an EMBL/GenBank/DDBJ whole genome shotgun (WGS) entry which is preliminary data.</text>
</comment>
<dbReference type="SUPFAM" id="SSF48452">
    <property type="entry name" value="TPR-like"/>
    <property type="match status" value="6"/>
</dbReference>
<dbReference type="Pfam" id="PF25060">
    <property type="entry name" value="ARM_TT21_2nd"/>
    <property type="match status" value="1"/>
</dbReference>
<proteinExistence type="inferred from homology"/>
<evidence type="ECO:0000259" key="9">
    <source>
        <dbReference type="Pfam" id="PF25068"/>
    </source>
</evidence>
<name>A0AAD5TH48_9FUNG</name>
<dbReference type="InterPro" id="IPR056833">
    <property type="entry name" value="ARM_TT21_N"/>
</dbReference>
<dbReference type="Pfam" id="PF25058">
    <property type="entry name" value="ARM_TT21"/>
    <property type="match status" value="1"/>
</dbReference>
<evidence type="ECO:0000256" key="1">
    <source>
        <dbReference type="ARBA" id="ARBA00010935"/>
    </source>
</evidence>
<dbReference type="InterPro" id="IPR056834">
    <property type="entry name" value="ARM_TT21_C"/>
</dbReference>
<dbReference type="Pfam" id="PF25068">
    <property type="entry name" value="ARM_TT21_4th"/>
    <property type="match status" value="1"/>
</dbReference>
<dbReference type="PANTHER" id="PTHR14699">
    <property type="entry name" value="STI2 PROTEIN-RELATED"/>
    <property type="match status" value="1"/>
</dbReference>
<evidence type="ECO:0000256" key="2">
    <source>
        <dbReference type="ARBA" id="ARBA00022737"/>
    </source>
</evidence>
<dbReference type="GO" id="GO:0030991">
    <property type="term" value="C:intraciliary transport particle A"/>
    <property type="evidence" value="ECO:0007669"/>
    <property type="project" value="TreeGrafter"/>
</dbReference>
<dbReference type="Proteomes" id="UP001212152">
    <property type="component" value="Unassembled WGS sequence"/>
</dbReference>
<reference evidence="10" key="1">
    <citation type="submission" date="2020-05" db="EMBL/GenBank/DDBJ databases">
        <title>Phylogenomic resolution of chytrid fungi.</title>
        <authorList>
            <person name="Stajich J.E."/>
            <person name="Amses K."/>
            <person name="Simmons R."/>
            <person name="Seto K."/>
            <person name="Myers J."/>
            <person name="Bonds A."/>
            <person name="Quandt C.A."/>
            <person name="Barry K."/>
            <person name="Liu P."/>
            <person name="Grigoriev I."/>
            <person name="Longcore J.E."/>
            <person name="James T.Y."/>
        </authorList>
    </citation>
    <scope>NUCLEOTIDE SEQUENCE</scope>
    <source>
        <strain evidence="10">JEL0379</strain>
    </source>
</reference>
<evidence type="ECO:0000256" key="4">
    <source>
        <dbReference type="PROSITE-ProRule" id="PRU00339"/>
    </source>
</evidence>
<dbReference type="Gene3D" id="1.25.40.10">
    <property type="entry name" value="Tetratricopeptide repeat domain"/>
    <property type="match status" value="5"/>
</dbReference>
<dbReference type="GO" id="GO:0061512">
    <property type="term" value="P:protein localization to cilium"/>
    <property type="evidence" value="ECO:0007669"/>
    <property type="project" value="TreeGrafter"/>
</dbReference>
<feature type="repeat" description="TPR" evidence="4">
    <location>
        <begin position="328"/>
        <end position="361"/>
    </location>
</feature>
<dbReference type="InterPro" id="IPR056835">
    <property type="entry name" value="ARM_TT21_5th"/>
</dbReference>
<feature type="domain" description="Tetratricopeptide repeat protein 21A/21B C-terminal ARM" evidence="7">
    <location>
        <begin position="1116"/>
        <end position="1322"/>
    </location>
</feature>
<gene>
    <name evidence="10" type="primary">TTC21B</name>
    <name evidence="10" type="ORF">HDU87_005484</name>
</gene>
<comment type="similarity">
    <text evidence="1">Belongs to the TTC21 family.</text>
</comment>
<dbReference type="FunFam" id="1.25.40.10:FF:000219">
    <property type="entry name" value="Tetratricopeptide repeat domain 21B"/>
    <property type="match status" value="1"/>
</dbReference>
<accession>A0AAD5TH48</accession>
<keyword evidence="3 4" id="KW-0802">TPR repeat</keyword>
<dbReference type="FunFam" id="1.25.40.10:FF:000548">
    <property type="entry name" value="Tetratricopeptide repeat domain 21A"/>
    <property type="match status" value="1"/>
</dbReference>
<evidence type="ECO:0000259" key="6">
    <source>
        <dbReference type="Pfam" id="PF25062"/>
    </source>
</evidence>
<feature type="domain" description="Tetratricopeptide repeat protein 21A/21B fifth ARM repeats" evidence="8">
    <location>
        <begin position="964"/>
        <end position="1080"/>
    </location>
</feature>
<dbReference type="Pfam" id="PF25063">
    <property type="entry name" value="ARM_TT21_C"/>
    <property type="match status" value="1"/>
</dbReference>
<feature type="domain" description="Tetratricopeptide repeat protein 21A/21B second ARM" evidence="5">
    <location>
        <begin position="273"/>
        <end position="544"/>
    </location>
</feature>
<evidence type="ECO:0000259" key="5">
    <source>
        <dbReference type="Pfam" id="PF25060"/>
    </source>
</evidence>
<feature type="domain" description="Tetratricopeptide repeat protein 21A/21B fourth ARM" evidence="9">
    <location>
        <begin position="766"/>
        <end position="923"/>
    </location>
</feature>
<dbReference type="Pfam" id="PF25064">
    <property type="entry name" value="ARM_TT21_5th"/>
    <property type="match status" value="1"/>
</dbReference>
<dbReference type="InterPro" id="IPR011990">
    <property type="entry name" value="TPR-like_helical_dom_sf"/>
</dbReference>
<evidence type="ECO:0000259" key="7">
    <source>
        <dbReference type="Pfam" id="PF25063"/>
    </source>
</evidence>
<dbReference type="Pfam" id="PF25062">
    <property type="entry name" value="ARM_TT21_N"/>
    <property type="match status" value="1"/>
</dbReference>
<evidence type="ECO:0000313" key="10">
    <source>
        <dbReference type="EMBL" id="KAJ3176108.1"/>
    </source>
</evidence>
<dbReference type="InterPro" id="IPR040364">
    <property type="entry name" value="TTC21A/TTC21B"/>
</dbReference>
<dbReference type="InterPro" id="IPR019734">
    <property type="entry name" value="TPR_rpt"/>
</dbReference>
<dbReference type="InterPro" id="IPR056836">
    <property type="entry name" value="ARM_TT21_4th"/>
</dbReference>
<dbReference type="GO" id="GO:0005929">
    <property type="term" value="C:cilium"/>
    <property type="evidence" value="ECO:0007669"/>
    <property type="project" value="GOC"/>
</dbReference>
<evidence type="ECO:0000313" key="11">
    <source>
        <dbReference type="Proteomes" id="UP001212152"/>
    </source>
</evidence>
<dbReference type="Pfam" id="PF13181">
    <property type="entry name" value="TPR_8"/>
    <property type="match status" value="1"/>
</dbReference>
<dbReference type="InterPro" id="IPR056832">
    <property type="entry name" value="ARM_TT21_2nd"/>
</dbReference>
<dbReference type="GO" id="GO:0035721">
    <property type="term" value="P:intraciliary retrograde transport"/>
    <property type="evidence" value="ECO:0007669"/>
    <property type="project" value="TreeGrafter"/>
</dbReference>
<feature type="domain" description="Tetratricopeptide repeat protein 21A/21B N-terminal ARM repeat" evidence="6">
    <location>
        <begin position="10"/>
        <end position="236"/>
    </location>
</feature>
<evidence type="ECO:0000259" key="8">
    <source>
        <dbReference type="Pfam" id="PF25064"/>
    </source>
</evidence>
<dbReference type="SMART" id="SM00028">
    <property type="entry name" value="TPR"/>
    <property type="match status" value="15"/>
</dbReference>
<keyword evidence="2" id="KW-0677">Repeat</keyword>
<dbReference type="PROSITE" id="PS50005">
    <property type="entry name" value="TPR"/>
    <property type="match status" value="1"/>
</dbReference>
<organism evidence="10 11">
    <name type="scientific">Geranomyces variabilis</name>
    <dbReference type="NCBI Taxonomy" id="109894"/>
    <lineage>
        <taxon>Eukaryota</taxon>
        <taxon>Fungi</taxon>
        <taxon>Fungi incertae sedis</taxon>
        <taxon>Chytridiomycota</taxon>
        <taxon>Chytridiomycota incertae sedis</taxon>
        <taxon>Chytridiomycetes</taxon>
        <taxon>Spizellomycetales</taxon>
        <taxon>Powellomycetaceae</taxon>
        <taxon>Geranomyces</taxon>
    </lineage>
</organism>